<dbReference type="EMBL" id="CARXXK010000001">
    <property type="protein sequence ID" value="CAI6352249.1"/>
    <property type="molecule type" value="Genomic_DNA"/>
</dbReference>
<dbReference type="Proteomes" id="UP001160148">
    <property type="component" value="Unassembled WGS sequence"/>
</dbReference>
<evidence type="ECO:0000313" key="2">
    <source>
        <dbReference type="EMBL" id="CAI6352249.1"/>
    </source>
</evidence>
<evidence type="ECO:0000259" key="1">
    <source>
        <dbReference type="PROSITE" id="PS50878"/>
    </source>
</evidence>
<dbReference type="Pfam" id="PF00078">
    <property type="entry name" value="RVT_1"/>
    <property type="match status" value="1"/>
</dbReference>
<protein>
    <recommendedName>
        <fullName evidence="1">Reverse transcriptase domain-containing protein</fullName>
    </recommendedName>
</protein>
<dbReference type="CDD" id="cd01650">
    <property type="entry name" value="RT_nLTR_like"/>
    <property type="match status" value="1"/>
</dbReference>
<dbReference type="SUPFAM" id="SSF56219">
    <property type="entry name" value="DNase I-like"/>
    <property type="match status" value="1"/>
</dbReference>
<dbReference type="Pfam" id="PF14529">
    <property type="entry name" value="Exo_endo_phos_2"/>
    <property type="match status" value="1"/>
</dbReference>
<comment type="caution">
    <text evidence="2">The sequence shown here is derived from an EMBL/GenBank/DDBJ whole genome shotgun (WGS) entry which is preliminary data.</text>
</comment>
<organism evidence="2 3">
    <name type="scientific">Macrosiphum euphorbiae</name>
    <name type="common">potato aphid</name>
    <dbReference type="NCBI Taxonomy" id="13131"/>
    <lineage>
        <taxon>Eukaryota</taxon>
        <taxon>Metazoa</taxon>
        <taxon>Ecdysozoa</taxon>
        <taxon>Arthropoda</taxon>
        <taxon>Hexapoda</taxon>
        <taxon>Insecta</taxon>
        <taxon>Pterygota</taxon>
        <taxon>Neoptera</taxon>
        <taxon>Paraneoptera</taxon>
        <taxon>Hemiptera</taxon>
        <taxon>Sternorrhyncha</taxon>
        <taxon>Aphidomorpha</taxon>
        <taxon>Aphidoidea</taxon>
        <taxon>Aphididae</taxon>
        <taxon>Macrosiphini</taxon>
        <taxon>Macrosiphum</taxon>
    </lineage>
</organism>
<keyword evidence="3" id="KW-1185">Reference proteome</keyword>
<dbReference type="Gene3D" id="3.60.10.10">
    <property type="entry name" value="Endonuclease/exonuclease/phosphatase"/>
    <property type="match status" value="1"/>
</dbReference>
<dbReference type="AlphaFoldDB" id="A0AAV0W8Q6"/>
<dbReference type="CDD" id="cd09077">
    <property type="entry name" value="R1-I-EN"/>
    <property type="match status" value="1"/>
</dbReference>
<dbReference type="InterPro" id="IPR036691">
    <property type="entry name" value="Endo/exonu/phosph_ase_sf"/>
</dbReference>
<accession>A0AAV0W8Q6</accession>
<dbReference type="InterPro" id="IPR005135">
    <property type="entry name" value="Endo/exonuclease/phosphatase"/>
</dbReference>
<dbReference type="GO" id="GO:0003824">
    <property type="term" value="F:catalytic activity"/>
    <property type="evidence" value="ECO:0007669"/>
    <property type="project" value="InterPro"/>
</dbReference>
<proteinExistence type="predicted"/>
<feature type="domain" description="Reverse transcriptase" evidence="1">
    <location>
        <begin position="487"/>
        <end position="676"/>
    </location>
</feature>
<reference evidence="2 3" key="1">
    <citation type="submission" date="2023-01" db="EMBL/GenBank/DDBJ databases">
        <authorList>
            <person name="Whitehead M."/>
        </authorList>
    </citation>
    <scope>NUCLEOTIDE SEQUENCE [LARGE SCALE GENOMIC DNA]</scope>
</reference>
<sequence>MMMTNPFDPTHAVLSDGIKVIQINLNHCWAAQQLLLQTMAELQSSIAIISDYYRPMGGDERWFNSVDGKSAIFVTGNPCPTITHHGAGPGFVWVRIDNLVLYSCYCSPNCTLQEFDAFLGGLEASIRLQPCRQVNLVVAGDLNAHSAEWGSARQGARGSLLSDFVSSLGMVVSNRGSVPTYRRVNASSVVDVTLAKSLPNNHPLVKDWKALEHVYSASDHVYISYAIALPERRTNNNPVRVAVAGWSIKKLNPALLDLHWGLVLPPLPPSAGASADCHADSLNSFLTEVCKAAMPPRAALTGKKSVHWWNAEIAELRRIAIAALRRYQRAGRRSGAPLRVAEREAYNTARMNIKKAIRQAQEKSWHELCLAVNNDPWGVPYRLVTKRLGRRAPAMDLVTVSNVAHGLFPSPPATDWVHIPLSIQQSSVLIDLSDCAPMAPPITAHEVKCAVDRLPSGKAPGPDQVPNEIIKLAFAKFPERFINCYNACLTNRTFPSRWKCAKLVLLHKGQGKARDLPSSYRPISLLDGAGKVFERVLLNRLEAHITRVGAISDSQFGFRRTKSTTDAIEGVMKTAHEANHGPVRARKLCVLITLDVRNAFNSAPWRLIDEALRKSVVPKYLVEIMRSYMQARNLKITDDINMGVTCGVPQGSVLGPTLWNLFYDGVLRIPMRMAPS</sequence>
<dbReference type="GO" id="GO:0071897">
    <property type="term" value="P:DNA biosynthetic process"/>
    <property type="evidence" value="ECO:0007669"/>
    <property type="project" value="UniProtKB-ARBA"/>
</dbReference>
<gene>
    <name evidence="2" type="ORF">MEUPH1_LOCUS8515</name>
</gene>
<dbReference type="PROSITE" id="PS50878">
    <property type="entry name" value="RT_POL"/>
    <property type="match status" value="1"/>
</dbReference>
<dbReference type="SUPFAM" id="SSF56672">
    <property type="entry name" value="DNA/RNA polymerases"/>
    <property type="match status" value="1"/>
</dbReference>
<dbReference type="InterPro" id="IPR043502">
    <property type="entry name" value="DNA/RNA_pol_sf"/>
</dbReference>
<dbReference type="PANTHER" id="PTHR19446">
    <property type="entry name" value="REVERSE TRANSCRIPTASES"/>
    <property type="match status" value="1"/>
</dbReference>
<dbReference type="InterPro" id="IPR000477">
    <property type="entry name" value="RT_dom"/>
</dbReference>
<name>A0AAV0W8Q6_9HEMI</name>
<evidence type="ECO:0000313" key="3">
    <source>
        <dbReference type="Proteomes" id="UP001160148"/>
    </source>
</evidence>